<name>A0AAD9GBH7_BABDI</name>
<protein>
    <submittedName>
        <fullName evidence="1">Secreted antigen 3</fullName>
    </submittedName>
</protein>
<dbReference type="Proteomes" id="UP001195914">
    <property type="component" value="Unassembled WGS sequence"/>
</dbReference>
<reference evidence="1" key="1">
    <citation type="journal article" date="2014" name="Nucleic Acids Res.">
        <title>The evolutionary dynamics of variant antigen genes in Babesia reveal a history of genomic innovation underlying host-parasite interaction.</title>
        <authorList>
            <person name="Jackson A.P."/>
            <person name="Otto T.D."/>
            <person name="Darby A."/>
            <person name="Ramaprasad A."/>
            <person name="Xia D."/>
            <person name="Echaide I.E."/>
            <person name="Farber M."/>
            <person name="Gahlot S."/>
            <person name="Gamble J."/>
            <person name="Gupta D."/>
            <person name="Gupta Y."/>
            <person name="Jackson L."/>
            <person name="Malandrin L."/>
            <person name="Malas T.B."/>
            <person name="Moussa E."/>
            <person name="Nair M."/>
            <person name="Reid A.J."/>
            <person name="Sanders M."/>
            <person name="Sharma J."/>
            <person name="Tracey A."/>
            <person name="Quail M.A."/>
            <person name="Weir W."/>
            <person name="Wastling J.M."/>
            <person name="Hall N."/>
            <person name="Willadsen P."/>
            <person name="Lingelbach K."/>
            <person name="Shiels B."/>
            <person name="Tait A."/>
            <person name="Berriman M."/>
            <person name="Allred D.R."/>
            <person name="Pain A."/>
        </authorList>
    </citation>
    <scope>NUCLEOTIDE SEQUENCE</scope>
    <source>
        <strain evidence="1">1802A</strain>
    </source>
</reference>
<keyword evidence="2" id="KW-1185">Reference proteome</keyword>
<sequence length="442" mass="48575">MEGLVKRGFYDVKSNLQSNRGSTIASYMQPLVTHENPNGTSAGALQKALSYLLFSCPWDDALTGHAICFLSTFCSKVNNNLEAQVKEKFKGNSEYFKNICNSLVPHLNPFVTGSGFDSDSDSHLRAVSHGGATLFDNIWDDGKFDKYCDWLKENLHHIIQSLKDMSTDCKNWDSDKLQGANTPGPFKYGFVFKDNNWQDYVTKGNLPKAITSLTASLKNLLADLLFVFPWDPSLLGHALCFLYKFCSKVQDGSLEGKLKGYSGDLKTVCHDLQNHLQYFVNGSGTYIRAVCKSNTTLFDGIWDDEHFDKYCDWLRKNLKNIIAALKAMSSDCKQWTKEKLKEASSAGPSRFGFVFKDDSWNDQTFKTQLPSKISPLTAPAENSGSLKKLKECLEPSSSTAAAAAGAAGGLFGLGGAGAGAAYGLNLFGFKNLVTSLISGFLK</sequence>
<dbReference type="EMBL" id="JAHBMH010000055">
    <property type="protein sequence ID" value="KAK1935310.1"/>
    <property type="molecule type" value="Genomic_DNA"/>
</dbReference>
<evidence type="ECO:0000313" key="1">
    <source>
        <dbReference type="EMBL" id="KAK1935310.1"/>
    </source>
</evidence>
<reference evidence="1" key="2">
    <citation type="submission" date="2021-05" db="EMBL/GenBank/DDBJ databases">
        <authorList>
            <person name="Pain A."/>
        </authorList>
    </citation>
    <scope>NUCLEOTIDE SEQUENCE</scope>
    <source>
        <strain evidence="1">1802A</strain>
    </source>
</reference>
<accession>A0AAD9GBH7</accession>
<proteinExistence type="predicted"/>
<organism evidence="1 2">
    <name type="scientific">Babesia divergens</name>
    <dbReference type="NCBI Taxonomy" id="32595"/>
    <lineage>
        <taxon>Eukaryota</taxon>
        <taxon>Sar</taxon>
        <taxon>Alveolata</taxon>
        <taxon>Apicomplexa</taxon>
        <taxon>Aconoidasida</taxon>
        <taxon>Piroplasmida</taxon>
        <taxon>Babesiidae</taxon>
        <taxon>Babesia</taxon>
    </lineage>
</organism>
<evidence type="ECO:0000313" key="2">
    <source>
        <dbReference type="Proteomes" id="UP001195914"/>
    </source>
</evidence>
<gene>
    <name evidence="1" type="ORF">X943_002939</name>
</gene>
<comment type="caution">
    <text evidence="1">The sequence shown here is derived from an EMBL/GenBank/DDBJ whole genome shotgun (WGS) entry which is preliminary data.</text>
</comment>
<dbReference type="AlphaFoldDB" id="A0AAD9GBH7"/>